<comment type="subcellular location">
    <subcellularLocation>
        <location evidence="1 17">Cytoplasm</location>
    </subcellularLocation>
</comment>
<dbReference type="Pfam" id="PF17755">
    <property type="entry name" value="UvrA_DNA-bind"/>
    <property type="match status" value="1"/>
</dbReference>
<feature type="zinc finger region" description="C4-type" evidence="17">
    <location>
        <begin position="737"/>
        <end position="763"/>
    </location>
</feature>
<dbReference type="Gene3D" id="3.40.50.300">
    <property type="entry name" value="P-loop containing nucleotide triphosphate hydrolases"/>
    <property type="match status" value="2"/>
</dbReference>
<evidence type="ECO:0000256" key="9">
    <source>
        <dbReference type="ARBA" id="ARBA00022833"/>
    </source>
</evidence>
<keyword evidence="3 17" id="KW-0479">Metal-binding</keyword>
<keyword evidence="8 17" id="KW-0863">Zinc-finger</keyword>
<dbReference type="InterPro" id="IPR041102">
    <property type="entry name" value="UvrA_inter"/>
</dbReference>
<dbReference type="PROSITE" id="PS00211">
    <property type="entry name" value="ABC_TRANSPORTER_1"/>
    <property type="match status" value="1"/>
</dbReference>
<name>A0ABM9BKG1_9BACL</name>
<dbReference type="InterPro" id="IPR003593">
    <property type="entry name" value="AAA+_ATPase"/>
</dbReference>
<dbReference type="PANTHER" id="PTHR43152">
    <property type="entry name" value="UVRABC SYSTEM PROTEIN A"/>
    <property type="match status" value="1"/>
</dbReference>
<dbReference type="InterPro" id="IPR041552">
    <property type="entry name" value="UvrA_DNA-bd"/>
</dbReference>
<keyword evidence="6 17" id="KW-0227">DNA damage</keyword>
<evidence type="ECO:0000313" key="19">
    <source>
        <dbReference type="EMBL" id="CAH1059230.1"/>
    </source>
</evidence>
<accession>A0ABM9BKG1</accession>
<evidence type="ECO:0000256" key="16">
    <source>
        <dbReference type="ARBA" id="ARBA00042156"/>
    </source>
</evidence>
<comment type="caution">
    <text evidence="19">The sequence shown here is derived from an EMBL/GenBank/DDBJ whole genome shotgun (WGS) entry which is preliminary data.</text>
</comment>
<comment type="subunit">
    <text evidence="17">Forms a heterotetramer with UvrB during the search for lesions.</text>
</comment>
<feature type="zinc finger region" description="C4-type" evidence="17">
    <location>
        <begin position="252"/>
        <end position="279"/>
    </location>
</feature>
<comment type="similarity">
    <text evidence="14 17">Belongs to the ABC transporter superfamily. UvrA family.</text>
</comment>
<dbReference type="InterPro" id="IPR004602">
    <property type="entry name" value="UvrA"/>
</dbReference>
<dbReference type="Pfam" id="PF17760">
    <property type="entry name" value="UvrA_inter"/>
    <property type="match status" value="1"/>
</dbReference>
<dbReference type="InterPro" id="IPR003439">
    <property type="entry name" value="ABC_transporter-like_ATP-bd"/>
</dbReference>
<evidence type="ECO:0000256" key="13">
    <source>
        <dbReference type="ARBA" id="ARBA00023204"/>
    </source>
</evidence>
<dbReference type="Gene3D" id="3.30.1490.20">
    <property type="entry name" value="ATP-grasp fold, A domain"/>
    <property type="match status" value="1"/>
</dbReference>
<evidence type="ECO:0000256" key="8">
    <source>
        <dbReference type="ARBA" id="ARBA00022771"/>
    </source>
</evidence>
<dbReference type="InterPro" id="IPR017871">
    <property type="entry name" value="ABC_transporter-like_CS"/>
</dbReference>
<dbReference type="HAMAP" id="MF_00205">
    <property type="entry name" value="UvrA"/>
    <property type="match status" value="1"/>
</dbReference>
<dbReference type="InterPro" id="IPR027417">
    <property type="entry name" value="P-loop_NTPase"/>
</dbReference>
<keyword evidence="10 17" id="KW-0067">ATP-binding</keyword>
<dbReference type="Proteomes" id="UP000838749">
    <property type="component" value="Unassembled WGS sequence"/>
</dbReference>
<dbReference type="SMART" id="SM00382">
    <property type="entry name" value="AAA"/>
    <property type="match status" value="2"/>
</dbReference>
<reference evidence="19" key="1">
    <citation type="submission" date="2021-12" db="EMBL/GenBank/DDBJ databases">
        <authorList>
            <person name="Criscuolo A."/>
        </authorList>
    </citation>
    <scope>NUCLEOTIDE SEQUENCE</scope>
    <source>
        <strain evidence="19">CIP111894</strain>
    </source>
</reference>
<evidence type="ECO:0000313" key="20">
    <source>
        <dbReference type="Proteomes" id="UP000838749"/>
    </source>
</evidence>
<keyword evidence="7 17" id="KW-0228">DNA excision</keyword>
<keyword evidence="2 17" id="KW-0963">Cytoplasm</keyword>
<keyword evidence="9 17" id="KW-0862">Zinc</keyword>
<keyword evidence="5 17" id="KW-0547">Nucleotide-binding</keyword>
<evidence type="ECO:0000256" key="11">
    <source>
        <dbReference type="ARBA" id="ARBA00022881"/>
    </source>
</evidence>
<evidence type="ECO:0000259" key="18">
    <source>
        <dbReference type="PROSITE" id="PS50893"/>
    </source>
</evidence>
<feature type="domain" description="ABC transporter" evidence="18">
    <location>
        <begin position="595"/>
        <end position="934"/>
    </location>
</feature>
<evidence type="ECO:0000256" key="4">
    <source>
        <dbReference type="ARBA" id="ARBA00022737"/>
    </source>
</evidence>
<dbReference type="RefSeq" id="WP_234541122.1">
    <property type="nucleotide sequence ID" value="NZ_CAKMAB010000049.1"/>
</dbReference>
<evidence type="ECO:0000256" key="14">
    <source>
        <dbReference type="ARBA" id="ARBA00038000"/>
    </source>
</evidence>
<comment type="function">
    <text evidence="17">The UvrABC repair system catalyzes the recognition and processing of DNA lesions. UvrA is an ATPase and a DNA-binding protein. A damage recognition complex composed of 2 UvrA and 2 UvrB subunits scans DNA for abnormalities. When the presence of a lesion has been verified by UvrB, the UvrA molecules dissociate.</text>
</comment>
<organism evidence="19 20">
    <name type="scientific">Paenibacillus pseudetheri</name>
    <dbReference type="NCBI Taxonomy" id="2897682"/>
    <lineage>
        <taxon>Bacteria</taxon>
        <taxon>Bacillati</taxon>
        <taxon>Bacillota</taxon>
        <taxon>Bacilli</taxon>
        <taxon>Bacillales</taxon>
        <taxon>Paenibacillaceae</taxon>
        <taxon>Paenibacillus</taxon>
    </lineage>
</organism>
<evidence type="ECO:0000256" key="7">
    <source>
        <dbReference type="ARBA" id="ARBA00022769"/>
    </source>
</evidence>
<keyword evidence="4 17" id="KW-0677">Repeat</keyword>
<evidence type="ECO:0000256" key="5">
    <source>
        <dbReference type="ARBA" id="ARBA00022741"/>
    </source>
</evidence>
<evidence type="ECO:0000256" key="17">
    <source>
        <dbReference type="HAMAP-Rule" id="MF_00205"/>
    </source>
</evidence>
<dbReference type="SUPFAM" id="SSF52540">
    <property type="entry name" value="P-loop containing nucleoside triphosphate hydrolases"/>
    <property type="match status" value="2"/>
</dbReference>
<dbReference type="NCBIfam" id="NF001503">
    <property type="entry name" value="PRK00349.1"/>
    <property type="match status" value="1"/>
</dbReference>
<feature type="binding site" evidence="17">
    <location>
        <begin position="638"/>
        <end position="645"/>
    </location>
    <ligand>
        <name>ATP</name>
        <dbReference type="ChEBI" id="CHEBI:30616"/>
    </ligand>
</feature>
<dbReference type="PROSITE" id="PS50893">
    <property type="entry name" value="ABC_TRANSPORTER_2"/>
    <property type="match status" value="1"/>
</dbReference>
<evidence type="ECO:0000256" key="10">
    <source>
        <dbReference type="ARBA" id="ARBA00022840"/>
    </source>
</evidence>
<dbReference type="InterPro" id="IPR013815">
    <property type="entry name" value="ATP_grasp_subdomain_1"/>
</dbReference>
<keyword evidence="12 17" id="KW-0238">DNA-binding</keyword>
<sequence>MQKFITVHGARENNLKNIDLQIPRDQFIVFTGVSGSGKSSLAFDTLHSEGQMRYVESLSSYARLFLGNVNKPDVDSIDGLSPAISIEQKTTSSNPRSTVGTVTEIYDYLRLLWARIGVPHCPTCNIEISRQSVDQIVDHIKQWPEGTKYTVLAPIVKEQEGEHREVLQQAKNNGFVRVRINGEIVRLDEVENLDKSKKHSIEIVLDRLSVQEKDDQRLVDSLEIAFSLSGDTVLIQKTGNYEELIFSQNFACHQCGFVLPELTPRMFSFNNQYGACNICTGLGFHLKIDPRRVIPDLRCSINTNGIIANGWNNVHNNYYKALGSKYGFDFDTPFGQFTEAAMDALLFGTHGEDLEVEDNHVDRQEHQVINKPFEGIINNLDRRYRETQSEAMRKEIESYMSDLECPSCRGDRLNPMILSVTVEGWSISEFCKHSVTEALEFITDMSLNGPKAFIAESILHEIKGRLDFLKDVGLEYITLARTSSTLSGGENQRIRLATQIGAGLTDVLYILDEPSIGLHQRDNERLLSALKNLCKLGNTLIVVEHDEETIRNADWIVDIGPGAGINGGEIIAQGKLKNILEEPRSITGQYLSGSRRIPTPTERRGGSGQFLTILGAEENNLKGIDVSIPLGTLTCLTGVSGSGKSSLVNEILYKSLASKLNRARTQAGKHQHIEGVQYLNKIINIDQSPIGRTPRSNPATYTGLFDNIRSLFALTNEAKVRAYGAGRFSFNIKGGRCEACTGDGVMRIEMHFLPDVYIPCDVCKGKRYNRETLQVNYKGKSIADILDLTADEAEVFFTNVPKLRKKVEALCKVGLGYIKLGQSSTTLSGGEAQRIKLATELLKPATGSTIYVMDEPTTGLHTADVHQLINILHELVDGGNTVVVIEHNLELIKNADYIIDLGPEGGMNGGNIICAGTPEQVSDCENSFTGKFLKDLLVQDRTAEV</sequence>
<gene>
    <name evidence="19" type="primary">uvrA_3</name>
    <name evidence="17" type="synonym">uvrA</name>
    <name evidence="19" type="ORF">PAECIP111894_05436</name>
</gene>
<keyword evidence="17" id="KW-0742">SOS response</keyword>
<dbReference type="EMBL" id="CAKMAB010000049">
    <property type="protein sequence ID" value="CAH1059230.1"/>
    <property type="molecule type" value="Genomic_DNA"/>
</dbReference>
<evidence type="ECO:0000256" key="3">
    <source>
        <dbReference type="ARBA" id="ARBA00022723"/>
    </source>
</evidence>
<feature type="binding site" evidence="17">
    <location>
        <begin position="32"/>
        <end position="39"/>
    </location>
    <ligand>
        <name>ATP</name>
        <dbReference type="ChEBI" id="CHEBI:30616"/>
    </ligand>
</feature>
<dbReference type="PANTHER" id="PTHR43152:SF3">
    <property type="entry name" value="UVRABC SYSTEM PROTEIN A"/>
    <property type="match status" value="1"/>
</dbReference>
<evidence type="ECO:0000256" key="1">
    <source>
        <dbReference type="ARBA" id="ARBA00004496"/>
    </source>
</evidence>
<keyword evidence="11 17" id="KW-0267">Excision nuclease</keyword>
<evidence type="ECO:0000256" key="6">
    <source>
        <dbReference type="ARBA" id="ARBA00022763"/>
    </source>
</evidence>
<evidence type="ECO:0000256" key="2">
    <source>
        <dbReference type="ARBA" id="ARBA00022490"/>
    </source>
</evidence>
<keyword evidence="13 17" id="KW-0234">DNA repair</keyword>
<dbReference type="Gene3D" id="1.20.1580.10">
    <property type="entry name" value="ABC transporter ATPase like domain"/>
    <property type="match status" value="2"/>
</dbReference>
<dbReference type="NCBIfam" id="TIGR00630">
    <property type="entry name" value="uvra"/>
    <property type="match status" value="1"/>
</dbReference>
<dbReference type="CDD" id="cd03271">
    <property type="entry name" value="ABC_UvrA_II"/>
    <property type="match status" value="1"/>
</dbReference>
<protein>
    <recommendedName>
        <fullName evidence="15 17">UvrABC system protein A</fullName>
        <shortName evidence="17">UvrA protein</shortName>
    </recommendedName>
    <alternativeName>
        <fullName evidence="16 17">Excinuclease ABC subunit A</fullName>
    </alternativeName>
</protein>
<evidence type="ECO:0000256" key="12">
    <source>
        <dbReference type="ARBA" id="ARBA00023125"/>
    </source>
</evidence>
<dbReference type="Gene3D" id="1.10.8.280">
    <property type="entry name" value="ABC transporter ATPase domain-like"/>
    <property type="match status" value="1"/>
</dbReference>
<proteinExistence type="inferred from homology"/>
<evidence type="ECO:0000256" key="15">
    <source>
        <dbReference type="ARBA" id="ARBA00039316"/>
    </source>
</evidence>
<keyword evidence="20" id="KW-1185">Reference proteome</keyword>